<dbReference type="InterPro" id="IPR000914">
    <property type="entry name" value="SBP_5_dom"/>
</dbReference>
<reference evidence="7" key="1">
    <citation type="submission" date="2018-06" db="EMBL/GenBank/DDBJ databases">
        <title>Aestuariibacter litoralis strain KCTC 52945T.</title>
        <authorList>
            <person name="Li X."/>
            <person name="Salam N."/>
            <person name="Li J.-L."/>
            <person name="Chen Y.-M."/>
            <person name="Yang Z.-W."/>
            <person name="Zhang L.-Y."/>
            <person name="Han M.-X."/>
            <person name="Xiao M."/>
            <person name="Li W.-J."/>
        </authorList>
    </citation>
    <scope>NUCLEOTIDE SEQUENCE [LARGE SCALE GENOMIC DNA]</scope>
    <source>
        <strain evidence="7">KCTC 52945</strain>
    </source>
</reference>
<organism evidence="6 7">
    <name type="scientific">Aestuariivirga litoralis</name>
    <dbReference type="NCBI Taxonomy" id="2650924"/>
    <lineage>
        <taxon>Bacteria</taxon>
        <taxon>Pseudomonadati</taxon>
        <taxon>Pseudomonadota</taxon>
        <taxon>Alphaproteobacteria</taxon>
        <taxon>Hyphomicrobiales</taxon>
        <taxon>Aestuariivirgaceae</taxon>
        <taxon>Aestuariivirga</taxon>
    </lineage>
</organism>
<comment type="caution">
    <text evidence="6">The sequence shown here is derived from an EMBL/GenBank/DDBJ whole genome shotgun (WGS) entry which is preliminary data.</text>
</comment>
<evidence type="ECO:0000256" key="3">
    <source>
        <dbReference type="ARBA" id="ARBA00022729"/>
    </source>
</evidence>
<feature type="domain" description="Solute-binding protein family 5" evidence="5">
    <location>
        <begin position="100"/>
        <end position="505"/>
    </location>
</feature>
<dbReference type="CDD" id="cd08497">
    <property type="entry name" value="MbnE-like"/>
    <property type="match status" value="1"/>
</dbReference>
<protein>
    <submittedName>
        <fullName evidence="6">ABC transporter substrate-binding protein</fullName>
    </submittedName>
</protein>
<dbReference type="PANTHER" id="PTHR30290">
    <property type="entry name" value="PERIPLASMIC BINDING COMPONENT OF ABC TRANSPORTER"/>
    <property type="match status" value="1"/>
</dbReference>
<sequence>MRLAAAAIALCLGAVAAQAEARHGISTFGDLKYPPDFKHFDYVNPAAPKGGRIATIGTAAMDTFDSFNAYILKGDAAQGLDLLFDSLMVRAMDEPDAMYGLVASDADIAQDRKSVTFNLRPEAKFSDGSALTAEDVCDSFRLISTKGHERIRITIRDVEACDVIDPHKVRYRFKGERTRDLPQAVAGLPILSRAYYAKVDFSKSTLEPPLGSGPYLIKSFKPGEYVTYGRRDDYWASDLPVNKGRYNFDEVRYDYFRERIAGFEALKAGAVDVREEFTSKDWATGYDFAAVKDGRVLKQEMPDDTPSGAQGWFFNLRRAQFQDIRVREAINLAFDFEWTNKNLFYGVYDRTQSFFQRSPLQADGAPKPGELALLDPLKSALRPEVFGPAVLAPVSNGSGQDRALLRKASSLLDAAGWKTDGTLRRNAAGQTLDVEFLIESPVFERVLGPYVKNLRLIGINATIRTVDDAQYLKRLKDYDYDVVGSRFVTSQTPGDELRVFFGSESANSPGSYNLSGLASPAIDALLDKVVEAPSRDELNTAGQALDRVLRAEQFWVPNWYKGTYWLAYWDRFGRPETKPKYDRGILDTWWYDEAKAKRIANGN</sequence>
<evidence type="ECO:0000256" key="2">
    <source>
        <dbReference type="ARBA" id="ARBA00005695"/>
    </source>
</evidence>
<evidence type="ECO:0000313" key="7">
    <source>
        <dbReference type="Proteomes" id="UP000248795"/>
    </source>
</evidence>
<dbReference type="RefSeq" id="WP_111196031.1">
    <property type="nucleotide sequence ID" value="NZ_QKVK01000001.1"/>
</dbReference>
<dbReference type="GO" id="GO:0015833">
    <property type="term" value="P:peptide transport"/>
    <property type="evidence" value="ECO:0007669"/>
    <property type="project" value="TreeGrafter"/>
</dbReference>
<dbReference type="PIRSF" id="PIRSF002741">
    <property type="entry name" value="MppA"/>
    <property type="match status" value="1"/>
</dbReference>
<dbReference type="Gene3D" id="3.10.105.10">
    <property type="entry name" value="Dipeptide-binding Protein, Domain 3"/>
    <property type="match status" value="1"/>
</dbReference>
<comment type="similarity">
    <text evidence="2">Belongs to the bacterial solute-binding protein 5 family.</text>
</comment>
<dbReference type="GO" id="GO:1904680">
    <property type="term" value="F:peptide transmembrane transporter activity"/>
    <property type="evidence" value="ECO:0007669"/>
    <property type="project" value="TreeGrafter"/>
</dbReference>
<keyword evidence="7" id="KW-1185">Reference proteome</keyword>
<dbReference type="GO" id="GO:0043190">
    <property type="term" value="C:ATP-binding cassette (ABC) transporter complex"/>
    <property type="evidence" value="ECO:0007669"/>
    <property type="project" value="InterPro"/>
</dbReference>
<evidence type="ECO:0000256" key="4">
    <source>
        <dbReference type="SAM" id="SignalP"/>
    </source>
</evidence>
<comment type="subcellular location">
    <subcellularLocation>
        <location evidence="1">Periplasm</location>
    </subcellularLocation>
</comment>
<dbReference type="AlphaFoldDB" id="A0A2W2CER7"/>
<keyword evidence="3 4" id="KW-0732">Signal</keyword>
<proteinExistence type="inferred from homology"/>
<evidence type="ECO:0000313" key="6">
    <source>
        <dbReference type="EMBL" id="PZF78703.1"/>
    </source>
</evidence>
<dbReference type="PANTHER" id="PTHR30290:SF64">
    <property type="entry name" value="ABC TRANSPORTER PERIPLASMIC BINDING PROTEIN"/>
    <property type="match status" value="1"/>
</dbReference>
<dbReference type="Proteomes" id="UP000248795">
    <property type="component" value="Unassembled WGS sequence"/>
</dbReference>
<dbReference type="Pfam" id="PF00496">
    <property type="entry name" value="SBP_bac_5"/>
    <property type="match status" value="1"/>
</dbReference>
<dbReference type="Gene3D" id="3.40.190.10">
    <property type="entry name" value="Periplasmic binding protein-like II"/>
    <property type="match status" value="1"/>
</dbReference>
<dbReference type="EMBL" id="QKVK01000001">
    <property type="protein sequence ID" value="PZF78703.1"/>
    <property type="molecule type" value="Genomic_DNA"/>
</dbReference>
<name>A0A2W2CER7_9HYPH</name>
<evidence type="ECO:0000256" key="1">
    <source>
        <dbReference type="ARBA" id="ARBA00004418"/>
    </source>
</evidence>
<accession>A0A2W2CER7</accession>
<feature type="chain" id="PRO_5015946128" evidence="4">
    <location>
        <begin position="20"/>
        <end position="603"/>
    </location>
</feature>
<dbReference type="InterPro" id="IPR039424">
    <property type="entry name" value="SBP_5"/>
</dbReference>
<gene>
    <name evidence="6" type="ORF">DK847_02550</name>
</gene>
<evidence type="ECO:0000259" key="5">
    <source>
        <dbReference type="Pfam" id="PF00496"/>
    </source>
</evidence>
<feature type="signal peptide" evidence="4">
    <location>
        <begin position="1"/>
        <end position="19"/>
    </location>
</feature>
<dbReference type="GO" id="GO:0030288">
    <property type="term" value="C:outer membrane-bounded periplasmic space"/>
    <property type="evidence" value="ECO:0007669"/>
    <property type="project" value="TreeGrafter"/>
</dbReference>
<dbReference type="InterPro" id="IPR030678">
    <property type="entry name" value="Peptide/Ni-bd"/>
</dbReference>
<dbReference type="GO" id="GO:0042884">
    <property type="term" value="P:microcin transport"/>
    <property type="evidence" value="ECO:0007669"/>
    <property type="project" value="TreeGrafter"/>
</dbReference>
<dbReference type="SUPFAM" id="SSF53850">
    <property type="entry name" value="Periplasmic binding protein-like II"/>
    <property type="match status" value="1"/>
</dbReference>